<sequence>MNLLNQYEMPYGLLNMPPLNTQPNYILNSYPNIYAPSPNAPVSTPTVAPPVVSKPWNADPSPSATHSSGPSEPYSGQGNLNAADVGKGLQAAGTVVGLLGGPTLAATIASLAGKGFSMFGGSDNENDSVPDISMSGDAGIGGGTGVAGNQAATQSANDPQPAPTGIAADGQGSLSGNDTAGPGAGPKIICNELYRQGYMPKHIWEADERFGATLDARTLEGYHRWAEPWVRVMQRSRLATRLTWTVAKPWAEHMAFRMRAVEEDNPLGRAMMKIGLPLCKALGKRQSDLRGWV</sequence>
<evidence type="ECO:0000313" key="3">
    <source>
        <dbReference type="Proteomes" id="UP000445696"/>
    </source>
</evidence>
<feature type="compositionally biased region" description="Polar residues" evidence="1">
    <location>
        <begin position="60"/>
        <end position="79"/>
    </location>
</feature>
<keyword evidence="3" id="KW-1185">Reference proteome</keyword>
<dbReference type="RefSeq" id="WP_161340579.1">
    <property type="nucleotide sequence ID" value="NZ_JBHSDG010000003.1"/>
</dbReference>
<organism evidence="2 3">
    <name type="scientific">Sneathiella chungangensis</name>
    <dbReference type="NCBI Taxonomy" id="1418234"/>
    <lineage>
        <taxon>Bacteria</taxon>
        <taxon>Pseudomonadati</taxon>
        <taxon>Pseudomonadota</taxon>
        <taxon>Alphaproteobacteria</taxon>
        <taxon>Sneathiellales</taxon>
        <taxon>Sneathiellaceae</taxon>
        <taxon>Sneathiella</taxon>
    </lineage>
</organism>
<dbReference type="OrthoDB" id="8448599at2"/>
<proteinExistence type="predicted"/>
<reference evidence="2 3" key="1">
    <citation type="journal article" date="2014" name="Int. J. Syst. Evol. Microbiol.">
        <title>Sneathiella chungangensis sp. nov., isolated from a marine sand, and emended description of the genus Sneathiella.</title>
        <authorList>
            <person name="Siamphan C."/>
            <person name="Kim H."/>
            <person name="Lee J.S."/>
            <person name="Kim W."/>
        </authorList>
    </citation>
    <scope>NUCLEOTIDE SEQUENCE [LARGE SCALE GENOMIC DNA]</scope>
    <source>
        <strain evidence="2 3">KCTC 32476</strain>
    </source>
</reference>
<comment type="caution">
    <text evidence="2">The sequence shown here is derived from an EMBL/GenBank/DDBJ whole genome shotgun (WGS) entry which is preliminary data.</text>
</comment>
<protein>
    <submittedName>
        <fullName evidence="2">Uncharacterized protein</fullName>
    </submittedName>
</protein>
<feature type="region of interest" description="Disordered" evidence="1">
    <location>
        <begin position="127"/>
        <end position="181"/>
    </location>
</feature>
<evidence type="ECO:0000313" key="2">
    <source>
        <dbReference type="EMBL" id="MZR24121.1"/>
    </source>
</evidence>
<gene>
    <name evidence="2" type="ORF">GQF03_17440</name>
</gene>
<feature type="compositionally biased region" description="Low complexity" evidence="1">
    <location>
        <begin position="42"/>
        <end position="53"/>
    </location>
</feature>
<dbReference type="EMBL" id="WTVA01000015">
    <property type="protein sequence ID" value="MZR24121.1"/>
    <property type="molecule type" value="Genomic_DNA"/>
</dbReference>
<dbReference type="Proteomes" id="UP000445696">
    <property type="component" value="Unassembled WGS sequence"/>
</dbReference>
<feature type="region of interest" description="Disordered" evidence="1">
    <location>
        <begin position="42"/>
        <end position="79"/>
    </location>
</feature>
<accession>A0A845MK51</accession>
<dbReference type="AlphaFoldDB" id="A0A845MK51"/>
<evidence type="ECO:0000256" key="1">
    <source>
        <dbReference type="SAM" id="MobiDB-lite"/>
    </source>
</evidence>
<name>A0A845MK51_9PROT</name>